<dbReference type="AlphaFoldDB" id="A0A955LVI9"/>
<evidence type="ECO:0000313" key="2">
    <source>
        <dbReference type="Proteomes" id="UP000699691"/>
    </source>
</evidence>
<dbReference type="Proteomes" id="UP000699691">
    <property type="component" value="Unassembled WGS sequence"/>
</dbReference>
<gene>
    <name evidence="1" type="ORF">KC573_01315</name>
</gene>
<accession>A0A955LVI9</accession>
<comment type="caution">
    <text evidence="1">The sequence shown here is derived from an EMBL/GenBank/DDBJ whole genome shotgun (WGS) entry which is preliminary data.</text>
</comment>
<organism evidence="1 2">
    <name type="scientific">candidate division WWE3 bacterium</name>
    <dbReference type="NCBI Taxonomy" id="2053526"/>
    <lineage>
        <taxon>Bacteria</taxon>
        <taxon>Katanobacteria</taxon>
    </lineage>
</organism>
<reference evidence="1" key="1">
    <citation type="submission" date="2020-04" db="EMBL/GenBank/DDBJ databases">
        <authorList>
            <person name="Zhang T."/>
        </authorList>
    </citation>
    <scope>NUCLEOTIDE SEQUENCE</scope>
    <source>
        <strain evidence="1">HKST-UBA02</strain>
    </source>
</reference>
<name>A0A955LVI9_UNCKA</name>
<protein>
    <submittedName>
        <fullName evidence="1">Uncharacterized protein</fullName>
    </submittedName>
</protein>
<sequence>MPKFWVPVKNRLQNELIKRGHCVGCGRSLADADRIPILSDEQKEIVTCSCERSYIYDKQINHYRRASEEDIQKVR</sequence>
<dbReference type="EMBL" id="JAGQKY010000038">
    <property type="protein sequence ID" value="MCA9397441.1"/>
    <property type="molecule type" value="Genomic_DNA"/>
</dbReference>
<proteinExistence type="predicted"/>
<evidence type="ECO:0000313" key="1">
    <source>
        <dbReference type="EMBL" id="MCA9397441.1"/>
    </source>
</evidence>
<reference evidence="1" key="2">
    <citation type="journal article" date="2021" name="Microbiome">
        <title>Successional dynamics and alternative stable states in a saline activated sludge microbial community over 9 years.</title>
        <authorList>
            <person name="Wang Y."/>
            <person name="Ye J."/>
            <person name="Ju F."/>
            <person name="Liu L."/>
            <person name="Boyd J.A."/>
            <person name="Deng Y."/>
            <person name="Parks D.H."/>
            <person name="Jiang X."/>
            <person name="Yin X."/>
            <person name="Woodcroft B.J."/>
            <person name="Tyson G.W."/>
            <person name="Hugenholtz P."/>
            <person name="Polz M.F."/>
            <person name="Zhang T."/>
        </authorList>
    </citation>
    <scope>NUCLEOTIDE SEQUENCE</scope>
    <source>
        <strain evidence="1">HKST-UBA02</strain>
    </source>
</reference>